<dbReference type="InterPro" id="IPR012674">
    <property type="entry name" value="Calycin"/>
</dbReference>
<dbReference type="Proteomes" id="UP000675881">
    <property type="component" value="Chromosome 10"/>
</dbReference>
<sequence>MIAFLGEIQPNILRKIQAPVIFYFLVSTPSFKGVVKEGEVRSFKTSTVAKSMKLKFKVGKKFEETTSEGHTVEKLPRKGGKKSTKTVCDFKDGNCASITQVMWLNALKSLK</sequence>
<dbReference type="Gene3D" id="2.40.128.20">
    <property type="match status" value="1"/>
</dbReference>
<organism evidence="1 2">
    <name type="scientific">Lepeophtheirus salmonis</name>
    <name type="common">Salmon louse</name>
    <name type="synonym">Caligus salmonis</name>
    <dbReference type="NCBI Taxonomy" id="72036"/>
    <lineage>
        <taxon>Eukaryota</taxon>
        <taxon>Metazoa</taxon>
        <taxon>Ecdysozoa</taxon>
        <taxon>Arthropoda</taxon>
        <taxon>Crustacea</taxon>
        <taxon>Multicrustacea</taxon>
        <taxon>Hexanauplia</taxon>
        <taxon>Copepoda</taxon>
        <taxon>Siphonostomatoida</taxon>
        <taxon>Caligidae</taxon>
        <taxon>Lepeophtheirus</taxon>
    </lineage>
</organism>
<evidence type="ECO:0000313" key="2">
    <source>
        <dbReference type="Proteomes" id="UP000675881"/>
    </source>
</evidence>
<name>A0A7R8H0E0_LEPSM</name>
<proteinExistence type="predicted"/>
<dbReference type="AlphaFoldDB" id="A0A7R8H0E0"/>
<dbReference type="EMBL" id="HG994589">
    <property type="protein sequence ID" value="CAF2789893.1"/>
    <property type="molecule type" value="Genomic_DNA"/>
</dbReference>
<dbReference type="OrthoDB" id="354351at2759"/>
<evidence type="ECO:0000313" key="1">
    <source>
        <dbReference type="EMBL" id="CAF2789893.1"/>
    </source>
</evidence>
<gene>
    <name evidence="1" type="ORF">LSAA_2535</name>
</gene>
<protein>
    <submittedName>
        <fullName evidence="1">FABP5</fullName>
    </submittedName>
</protein>
<keyword evidence="2" id="KW-1185">Reference proteome</keyword>
<accession>A0A7R8H0E0</accession>
<reference evidence="1" key="1">
    <citation type="submission" date="2021-02" db="EMBL/GenBank/DDBJ databases">
        <authorList>
            <person name="Bekaert M."/>
        </authorList>
    </citation>
    <scope>NUCLEOTIDE SEQUENCE</scope>
    <source>
        <strain evidence="1">IoA-00</strain>
    </source>
</reference>
<dbReference type="SUPFAM" id="SSF50814">
    <property type="entry name" value="Lipocalins"/>
    <property type="match status" value="1"/>
</dbReference>